<dbReference type="Pfam" id="PF05036">
    <property type="entry name" value="SPOR"/>
    <property type="match status" value="1"/>
</dbReference>
<reference evidence="4" key="1">
    <citation type="journal article" date="2019" name="Int. J. Syst. Evol. Microbiol.">
        <title>The Global Catalogue of Microorganisms (GCM) 10K type strain sequencing project: providing services to taxonomists for standard genome sequencing and annotation.</title>
        <authorList>
            <consortium name="The Broad Institute Genomics Platform"/>
            <consortium name="The Broad Institute Genome Sequencing Center for Infectious Disease"/>
            <person name="Wu L."/>
            <person name="Ma J."/>
        </authorList>
    </citation>
    <scope>NUCLEOTIDE SEQUENCE [LARGE SCALE GENOMIC DNA]</scope>
    <source>
        <strain evidence="4">CGMCC 1.8985</strain>
    </source>
</reference>
<organism evidence="3 4">
    <name type="scientific">Luteimonas terricola</name>
    <dbReference type="NCBI Taxonomy" id="645597"/>
    <lineage>
        <taxon>Bacteria</taxon>
        <taxon>Pseudomonadati</taxon>
        <taxon>Pseudomonadota</taxon>
        <taxon>Gammaproteobacteria</taxon>
        <taxon>Lysobacterales</taxon>
        <taxon>Lysobacteraceae</taxon>
        <taxon>Luteimonas</taxon>
    </lineage>
</organism>
<feature type="region of interest" description="Disordered" evidence="1">
    <location>
        <begin position="61"/>
        <end position="110"/>
    </location>
</feature>
<evidence type="ECO:0000313" key="3">
    <source>
        <dbReference type="EMBL" id="GGJ98275.1"/>
    </source>
</evidence>
<accession>A0ABQ2E6P1</accession>
<protein>
    <recommendedName>
        <fullName evidence="2">SPOR domain-containing protein</fullName>
    </recommendedName>
</protein>
<keyword evidence="4" id="KW-1185">Reference proteome</keyword>
<comment type="caution">
    <text evidence="3">The sequence shown here is derived from an EMBL/GenBank/DDBJ whole genome shotgun (WGS) entry which is preliminary data.</text>
</comment>
<dbReference type="EMBL" id="BMME01000001">
    <property type="protein sequence ID" value="GGJ98275.1"/>
    <property type="molecule type" value="Genomic_DNA"/>
</dbReference>
<name>A0ABQ2E6P1_9GAMM</name>
<evidence type="ECO:0000259" key="2">
    <source>
        <dbReference type="Pfam" id="PF05036"/>
    </source>
</evidence>
<dbReference type="InterPro" id="IPR007730">
    <property type="entry name" value="SPOR-like_dom"/>
</dbReference>
<gene>
    <name evidence="3" type="ORF">GCM10011394_04040</name>
</gene>
<dbReference type="RefSeq" id="WP_132985664.1">
    <property type="nucleotide sequence ID" value="NZ_BMME01000001.1"/>
</dbReference>
<dbReference type="SUPFAM" id="SSF110997">
    <property type="entry name" value="Sporulation related repeat"/>
    <property type="match status" value="1"/>
</dbReference>
<proteinExistence type="predicted"/>
<evidence type="ECO:0000313" key="4">
    <source>
        <dbReference type="Proteomes" id="UP000599009"/>
    </source>
</evidence>
<evidence type="ECO:0000256" key="1">
    <source>
        <dbReference type="SAM" id="MobiDB-lite"/>
    </source>
</evidence>
<feature type="compositionally biased region" description="Low complexity" evidence="1">
    <location>
        <begin position="99"/>
        <end position="110"/>
    </location>
</feature>
<dbReference type="Proteomes" id="UP000599009">
    <property type="component" value="Unassembled WGS sequence"/>
</dbReference>
<sequence length="275" mass="27861">MPARALLVLLVMLNFGVATWWLLRPGPSAPAPWVQPADVPRLQLLGEQAVAQADPVPEAGLEDVASQPGEGAPAAEPRSRPDADAPAASNQGAPPLEPAPGSAPQEAGSASAAAATALRCSSYGPYADAVSVAAARNALQPLGAARTRVRDVVEAPRGWRVVMAPQPDRAAADALAAKIREAGFDDLLVVPSGDEANGIALGRYGSEPSARRREAALRGAGFPVQAQPLGDVVIRHWLDVAAGPAFDAAAARGAAAAAQVQDIDCTGIVVAGGAR</sequence>
<dbReference type="InterPro" id="IPR036680">
    <property type="entry name" value="SPOR-like_sf"/>
</dbReference>
<feature type="domain" description="SPOR" evidence="2">
    <location>
        <begin position="155"/>
        <end position="221"/>
    </location>
</feature>